<keyword evidence="2" id="KW-0808">Transferase</keyword>
<dbReference type="SUPFAM" id="SSF55729">
    <property type="entry name" value="Acyl-CoA N-acyltransferases (Nat)"/>
    <property type="match status" value="1"/>
</dbReference>
<organism evidence="2 3">
    <name type="scientific">Chitiniphilus eburneus</name>
    <dbReference type="NCBI Taxonomy" id="2571148"/>
    <lineage>
        <taxon>Bacteria</taxon>
        <taxon>Pseudomonadati</taxon>
        <taxon>Pseudomonadota</taxon>
        <taxon>Betaproteobacteria</taxon>
        <taxon>Neisseriales</taxon>
        <taxon>Chitinibacteraceae</taxon>
        <taxon>Chitiniphilus</taxon>
    </lineage>
</organism>
<evidence type="ECO:0000313" key="2">
    <source>
        <dbReference type="EMBL" id="TJZ64732.1"/>
    </source>
</evidence>
<dbReference type="Proteomes" id="UP000310016">
    <property type="component" value="Unassembled WGS sequence"/>
</dbReference>
<dbReference type="AlphaFoldDB" id="A0A4U0PCN8"/>
<dbReference type="EMBL" id="SUMF01000042">
    <property type="protein sequence ID" value="TJZ64732.1"/>
    <property type="molecule type" value="Genomic_DNA"/>
</dbReference>
<reference evidence="2 3" key="1">
    <citation type="submission" date="2019-04" db="EMBL/GenBank/DDBJ databases">
        <title>Chitiniphilus eburnea sp. nov., a novel chitinolytic bacterium isolated from aquaculture sludge.</title>
        <authorList>
            <person name="Sheng M."/>
        </authorList>
    </citation>
    <scope>NUCLEOTIDE SEQUENCE [LARGE SCALE GENOMIC DNA]</scope>
    <source>
        <strain evidence="2 3">HX-2-15</strain>
    </source>
</reference>
<feature type="domain" description="N-acetyltransferase" evidence="1">
    <location>
        <begin position="160"/>
        <end position="315"/>
    </location>
</feature>
<dbReference type="PROSITE" id="PS51186">
    <property type="entry name" value="GNAT"/>
    <property type="match status" value="1"/>
</dbReference>
<sequence>MRVIDFSTAHIPQAMQIIAQDYAVERCHVPALPALDAVPDLAPFAHNGLGVAAFDGDTMLGFLCSVGPFSQAFGSTDAVGVFSPLHGNGAIMAHRAETYARMYQVAARKWARAGASSHGICLYAHDAAAEAQLWRYGFGLRCIDAIREIGPEVVLSPHGIDIAELAPADHRLVYPLHIQLDRHMADSPTFVLRGSPSESEFMEEAGNDGSRFFAARHDGKVVAFMRVGGEGETFIGQTPGMTHVFGAYCLPAYRATGLSGVLLGRVIATLHGEGHTRLSVDFESINPAATGFWLKHFSAYTHSVVRRIDEHVLAG</sequence>
<dbReference type="RefSeq" id="WP_136774969.1">
    <property type="nucleotide sequence ID" value="NZ_CP156074.1"/>
</dbReference>
<keyword evidence="3" id="KW-1185">Reference proteome</keyword>
<protein>
    <submittedName>
        <fullName evidence="2">GNAT family N-acetyltransferase</fullName>
    </submittedName>
</protein>
<dbReference type="Gene3D" id="3.40.630.30">
    <property type="match status" value="1"/>
</dbReference>
<comment type="caution">
    <text evidence="2">The sequence shown here is derived from an EMBL/GenBank/DDBJ whole genome shotgun (WGS) entry which is preliminary data.</text>
</comment>
<dbReference type="GO" id="GO:0016747">
    <property type="term" value="F:acyltransferase activity, transferring groups other than amino-acyl groups"/>
    <property type="evidence" value="ECO:0007669"/>
    <property type="project" value="InterPro"/>
</dbReference>
<proteinExistence type="predicted"/>
<evidence type="ECO:0000259" key="1">
    <source>
        <dbReference type="PROSITE" id="PS51186"/>
    </source>
</evidence>
<dbReference type="InterPro" id="IPR016181">
    <property type="entry name" value="Acyl_CoA_acyltransferase"/>
</dbReference>
<dbReference type="InterPro" id="IPR000182">
    <property type="entry name" value="GNAT_dom"/>
</dbReference>
<gene>
    <name evidence="2" type="ORF">FAZ21_18770</name>
</gene>
<accession>A0A4U0PCN8</accession>
<evidence type="ECO:0000313" key="3">
    <source>
        <dbReference type="Proteomes" id="UP000310016"/>
    </source>
</evidence>
<dbReference type="OrthoDB" id="9799092at2"/>
<dbReference type="Pfam" id="PF00583">
    <property type="entry name" value="Acetyltransf_1"/>
    <property type="match status" value="1"/>
</dbReference>
<name>A0A4U0PCN8_9NEIS</name>